<dbReference type="Pfam" id="PF07603">
    <property type="entry name" value="Lcl_C"/>
    <property type="match status" value="1"/>
</dbReference>
<sequence>MTTDNKRFEELEDGVILDRPQSLMWMKQDTWQMTGKWMNHVQIRTYVEQLNKTRHAGFGNWRIPSPAEAKSLYNKEESNTDFQGKDVNVYNVFEPGFGFLCWTSEIRNKLQALRFGYRKGLTTYDDVYRTSRGASRLVRDLDEDVN</sequence>
<feature type="domain" description="Lcl C-terminal" evidence="1">
    <location>
        <begin position="14"/>
        <end position="139"/>
    </location>
</feature>
<gene>
    <name evidence="2" type="ORF">G3M78_06555</name>
</gene>
<evidence type="ECO:0000313" key="3">
    <source>
        <dbReference type="Proteomes" id="UP000594464"/>
    </source>
</evidence>
<dbReference type="InterPro" id="IPR011460">
    <property type="entry name" value="Lcl_C"/>
</dbReference>
<name>A0A7T0C1Z2_9BACT</name>
<reference evidence="3" key="1">
    <citation type="submission" date="2020-02" db="EMBL/GenBank/DDBJ databases">
        <title>Genomic and physiological characterization of two novel Nitrospinaceae genera.</title>
        <authorList>
            <person name="Mueller A.J."/>
            <person name="Jung M.-Y."/>
            <person name="Strachan C.R."/>
            <person name="Herbold C.W."/>
            <person name="Kirkegaard R.H."/>
            <person name="Daims H."/>
        </authorList>
    </citation>
    <scope>NUCLEOTIDE SEQUENCE [LARGE SCALE GENOMIC DNA]</scope>
</reference>
<organism evidence="2 3">
    <name type="scientific">Candidatus Nitrohelix vancouverensis</name>
    <dbReference type="NCBI Taxonomy" id="2705534"/>
    <lineage>
        <taxon>Bacteria</taxon>
        <taxon>Pseudomonadati</taxon>
        <taxon>Nitrospinota/Tectimicrobiota group</taxon>
        <taxon>Nitrospinota</taxon>
        <taxon>Nitrospinia</taxon>
        <taxon>Nitrospinales</taxon>
        <taxon>Nitrospinaceae</taxon>
        <taxon>Candidatus Nitrohelix</taxon>
    </lineage>
</organism>
<accession>A0A7T0C1Z2</accession>
<protein>
    <submittedName>
        <fullName evidence="2">DUF1566 domain-containing protein</fullName>
    </submittedName>
</protein>
<dbReference type="Proteomes" id="UP000594464">
    <property type="component" value="Chromosome"/>
</dbReference>
<proteinExistence type="predicted"/>
<evidence type="ECO:0000313" key="2">
    <source>
        <dbReference type="EMBL" id="QPJ65067.1"/>
    </source>
</evidence>
<dbReference type="KEGG" id="nva:G3M78_06555"/>
<dbReference type="AlphaFoldDB" id="A0A7T0C1Z2"/>
<dbReference type="EMBL" id="CP048620">
    <property type="protein sequence ID" value="QPJ65067.1"/>
    <property type="molecule type" value="Genomic_DNA"/>
</dbReference>
<evidence type="ECO:0000259" key="1">
    <source>
        <dbReference type="Pfam" id="PF07603"/>
    </source>
</evidence>